<evidence type="ECO:0000256" key="1">
    <source>
        <dbReference type="ARBA" id="ARBA00008779"/>
    </source>
</evidence>
<dbReference type="InterPro" id="IPR000917">
    <property type="entry name" value="Sulfatase_N"/>
</dbReference>
<dbReference type="AlphaFoldDB" id="A0ABD5T3C3"/>
<organism evidence="3 4">
    <name type="scientific">Halorubrum pallidum</name>
    <dbReference type="NCBI Taxonomy" id="1526114"/>
    <lineage>
        <taxon>Archaea</taxon>
        <taxon>Methanobacteriati</taxon>
        <taxon>Methanobacteriota</taxon>
        <taxon>Stenosarchaea group</taxon>
        <taxon>Halobacteria</taxon>
        <taxon>Halobacteriales</taxon>
        <taxon>Haloferacaceae</taxon>
        <taxon>Halorubrum</taxon>
    </lineage>
</organism>
<accession>A0ABD5T3C3</accession>
<protein>
    <submittedName>
        <fullName evidence="3">Sulfatase-like hydrolase/transferase</fullName>
    </submittedName>
</protein>
<dbReference type="EMBL" id="JBHSWT010000477">
    <property type="protein sequence ID" value="MFC6771714.1"/>
    <property type="molecule type" value="Genomic_DNA"/>
</dbReference>
<dbReference type="Gene3D" id="3.40.720.10">
    <property type="entry name" value="Alkaline Phosphatase, subunit A"/>
    <property type="match status" value="1"/>
</dbReference>
<keyword evidence="4" id="KW-1185">Reference proteome</keyword>
<reference evidence="3 4" key="1">
    <citation type="journal article" date="2019" name="Int. J. Syst. Evol. Microbiol.">
        <title>The Global Catalogue of Microorganisms (GCM) 10K type strain sequencing project: providing services to taxonomists for standard genome sequencing and annotation.</title>
        <authorList>
            <consortium name="The Broad Institute Genomics Platform"/>
            <consortium name="The Broad Institute Genome Sequencing Center for Infectious Disease"/>
            <person name="Wu L."/>
            <person name="Ma J."/>
        </authorList>
    </citation>
    <scope>NUCLEOTIDE SEQUENCE [LARGE SCALE GENOMIC DNA]</scope>
    <source>
        <strain evidence="3 4">PJ61</strain>
    </source>
</reference>
<comment type="similarity">
    <text evidence="1">Belongs to the sulfatase family.</text>
</comment>
<dbReference type="Proteomes" id="UP001596274">
    <property type="component" value="Unassembled WGS sequence"/>
</dbReference>
<name>A0ABD5T3C3_9EURY</name>
<proteinExistence type="inferred from homology"/>
<dbReference type="SUPFAM" id="SSF53649">
    <property type="entry name" value="Alkaline phosphatase-like"/>
    <property type="match status" value="1"/>
</dbReference>
<dbReference type="PANTHER" id="PTHR42693">
    <property type="entry name" value="ARYLSULFATASE FAMILY MEMBER"/>
    <property type="match status" value="1"/>
</dbReference>
<feature type="domain" description="Sulfatase N-terminal" evidence="2">
    <location>
        <begin position="197"/>
        <end position="484"/>
    </location>
</feature>
<dbReference type="Pfam" id="PF00884">
    <property type="entry name" value="Sulfatase"/>
    <property type="match status" value="1"/>
</dbReference>
<comment type="caution">
    <text evidence="3">The sequence shown here is derived from an EMBL/GenBank/DDBJ whole genome shotgun (WGS) entry which is preliminary data.</text>
</comment>
<dbReference type="PANTHER" id="PTHR42693:SF33">
    <property type="entry name" value="ARYLSULFATASE"/>
    <property type="match status" value="1"/>
</dbReference>
<sequence>MDKSIFYEGIKCLYNRDFSKIIKYTYDHTVDNSNSISSDVSIPSWIEQSSSPLLATPDVGEEPYYNILSGAAKTEITPPNDFDSIDLGLYQKTGLDDFIVEISYNSSSGEENKKSFNFVSGNSSQAYMPIAIDLEESTEKAQITAFSKGKSESDNSLSLGVPSPNYKSATPIFFFSIDSLPFYCRDLMKPLIDTVDNGVVPEEPRTQGTWTPSSHASMFTGFHPADHHYVNSNLLENNRPINSSLTTLPEVLMENQYKCSAIVSHSALRPKYGFGRGFHRYHTKEMSDWLNRKNDARDNINELIKWVDEDTMSGSKNLFYFTHLFDPHFPYLPPLPDDEIENVDLELIKEYDEWYHSWGDSIHPVGPLSDGEKIDPSTFEKRREKFGIERIEQIKQYYKRSVEYTANQLDRFIEHLKHKDIYQESYIIITGDHGEEFCERAYGTHGSLYDQNIRPFMLIKPPEGETWDIPDEVDTIDLFPTIAKSINADISPNVQGIPLQEKEKSTQRITERLAADLPCFAA</sequence>
<evidence type="ECO:0000313" key="4">
    <source>
        <dbReference type="Proteomes" id="UP001596274"/>
    </source>
</evidence>
<dbReference type="InterPro" id="IPR017850">
    <property type="entry name" value="Alkaline_phosphatase_core_sf"/>
</dbReference>
<dbReference type="InterPro" id="IPR050738">
    <property type="entry name" value="Sulfatase"/>
</dbReference>
<evidence type="ECO:0000313" key="3">
    <source>
        <dbReference type="EMBL" id="MFC6771714.1"/>
    </source>
</evidence>
<gene>
    <name evidence="3" type="ORF">ACFQDD_09325</name>
</gene>
<evidence type="ECO:0000259" key="2">
    <source>
        <dbReference type="Pfam" id="PF00884"/>
    </source>
</evidence>